<gene>
    <name evidence="2" type="ORF">A2943_02320</name>
</gene>
<evidence type="ECO:0000313" key="3">
    <source>
        <dbReference type="Proteomes" id="UP000176185"/>
    </source>
</evidence>
<reference evidence="2 3" key="1">
    <citation type="journal article" date="2016" name="Nat. Commun.">
        <title>Thousands of microbial genomes shed light on interconnected biogeochemical processes in an aquifer system.</title>
        <authorList>
            <person name="Anantharaman K."/>
            <person name="Brown C.T."/>
            <person name="Hug L.A."/>
            <person name="Sharon I."/>
            <person name="Castelle C.J."/>
            <person name="Probst A.J."/>
            <person name="Thomas B.C."/>
            <person name="Singh A."/>
            <person name="Wilkins M.J."/>
            <person name="Karaoz U."/>
            <person name="Brodie E.L."/>
            <person name="Williams K.H."/>
            <person name="Hubbard S.S."/>
            <person name="Banfield J.F."/>
        </authorList>
    </citation>
    <scope>NUCLEOTIDE SEQUENCE [LARGE SCALE GENOMIC DNA]</scope>
</reference>
<keyword evidence="1" id="KW-0472">Membrane</keyword>
<feature type="transmembrane region" description="Helical" evidence="1">
    <location>
        <begin position="12"/>
        <end position="36"/>
    </location>
</feature>
<dbReference type="EMBL" id="MEWX01000014">
    <property type="protein sequence ID" value="OGC80702.1"/>
    <property type="molecule type" value="Genomic_DNA"/>
</dbReference>
<sequence length="158" mass="18094">MWGAFWAWYERNYTLNLSIAVALFLVQIFHLVWLFGEVVWAHLFGTPLLTLGGTGSTVMALVDYGEIPAILSVSLVYINELRTRFSFIGATYLLFLNSQWLHIFWITDEFVVTAFNEAGTVLPLWLAWVGISIDYLEVPVMFDTGKKLLRAWRAPQLT</sequence>
<feature type="transmembrane region" description="Helical" evidence="1">
    <location>
        <begin position="56"/>
        <end position="78"/>
    </location>
</feature>
<keyword evidence="1" id="KW-1133">Transmembrane helix</keyword>
<dbReference type="AlphaFoldDB" id="A0A1F4XGA2"/>
<evidence type="ECO:0000256" key="1">
    <source>
        <dbReference type="SAM" id="Phobius"/>
    </source>
</evidence>
<protein>
    <recommendedName>
        <fullName evidence="4">Ferric oxidoreductase domain-containing protein</fullName>
    </recommendedName>
</protein>
<dbReference type="Proteomes" id="UP000176185">
    <property type="component" value="Unassembled WGS sequence"/>
</dbReference>
<name>A0A1F4XGA2_9BACT</name>
<comment type="caution">
    <text evidence="2">The sequence shown here is derived from an EMBL/GenBank/DDBJ whole genome shotgun (WGS) entry which is preliminary data.</text>
</comment>
<proteinExistence type="predicted"/>
<feature type="transmembrane region" description="Helical" evidence="1">
    <location>
        <begin position="125"/>
        <end position="142"/>
    </location>
</feature>
<keyword evidence="1" id="KW-0812">Transmembrane</keyword>
<evidence type="ECO:0000313" key="2">
    <source>
        <dbReference type="EMBL" id="OGC80702.1"/>
    </source>
</evidence>
<dbReference type="STRING" id="1797243.A2943_02320"/>
<organism evidence="2 3">
    <name type="scientific">Candidatus Adlerbacteria bacterium RIFCSPLOWO2_01_FULL_51_16</name>
    <dbReference type="NCBI Taxonomy" id="1797243"/>
    <lineage>
        <taxon>Bacteria</taxon>
        <taxon>Candidatus Adleribacteriota</taxon>
    </lineage>
</organism>
<feature type="transmembrane region" description="Helical" evidence="1">
    <location>
        <begin position="85"/>
        <end position="105"/>
    </location>
</feature>
<evidence type="ECO:0008006" key="4">
    <source>
        <dbReference type="Google" id="ProtNLM"/>
    </source>
</evidence>
<accession>A0A1F4XGA2</accession>